<organism evidence="1">
    <name type="scientific">Parabacteroides goldsteinii</name>
    <dbReference type="NCBI Taxonomy" id="328812"/>
    <lineage>
        <taxon>Bacteria</taxon>
        <taxon>Pseudomonadati</taxon>
        <taxon>Bacteroidota</taxon>
        <taxon>Bacteroidia</taxon>
        <taxon>Bacteroidales</taxon>
        <taxon>Tannerellaceae</taxon>
        <taxon>Parabacteroides</taxon>
    </lineage>
</organism>
<dbReference type="RefSeq" id="WP_010802726.1">
    <property type="nucleotide sequence ID" value="NZ_CAJSYT010000015.1"/>
</dbReference>
<evidence type="ECO:0000313" key="1">
    <source>
        <dbReference type="EMBL" id="MRY11459.1"/>
    </source>
</evidence>
<protein>
    <submittedName>
        <fullName evidence="1">Uncharacterized protein</fullName>
    </submittedName>
</protein>
<accession>A0A6G1ZC14</accession>
<sequence length="130" mass="14504">MKHYAKFFLVLTLLSVMVFNFLKRNVDNSLNVQMLTLLNIESLASGDIDGSQYPLSEYGHNVIEAWEIHNLQAQSDLSVGICFEYAGRKIPVGSIQVTLGSYYNVKIPVCNPSKGNVCAKTHLDKPAERI</sequence>
<dbReference type="EMBL" id="WKLP01000010">
    <property type="protein sequence ID" value="MRY11459.1"/>
    <property type="molecule type" value="Genomic_DNA"/>
</dbReference>
<proteinExistence type="predicted"/>
<reference evidence="1" key="1">
    <citation type="journal article" date="2019" name="Nat. Med.">
        <title>A library of human gut bacterial isolates paired with longitudinal multiomics data enables mechanistic microbiome research.</title>
        <authorList>
            <person name="Poyet M."/>
            <person name="Groussin M."/>
            <person name="Gibbons S.M."/>
            <person name="Avila-Pacheco J."/>
            <person name="Jiang X."/>
            <person name="Kearney S.M."/>
            <person name="Perrotta A.R."/>
            <person name="Berdy B."/>
            <person name="Zhao S."/>
            <person name="Lieberman T.D."/>
            <person name="Swanson P.K."/>
            <person name="Smith M."/>
            <person name="Roesemann S."/>
            <person name="Alexander J.E."/>
            <person name="Rich S.A."/>
            <person name="Livny J."/>
            <person name="Vlamakis H."/>
            <person name="Clish C."/>
            <person name="Bullock K."/>
            <person name="Deik A."/>
            <person name="Scott J."/>
            <person name="Pierce K.A."/>
            <person name="Xavier R.J."/>
            <person name="Alm E.J."/>
        </authorList>
    </citation>
    <scope>NUCLEOTIDE SEQUENCE</scope>
    <source>
        <strain evidence="1">BIOML-A4</strain>
    </source>
</reference>
<dbReference type="AlphaFoldDB" id="A0A6G1ZC14"/>
<gene>
    <name evidence="1" type="ORF">GKE01_08255</name>
</gene>
<comment type="caution">
    <text evidence="1">The sequence shown here is derived from an EMBL/GenBank/DDBJ whole genome shotgun (WGS) entry which is preliminary data.</text>
</comment>
<name>A0A6G1ZC14_9BACT</name>